<dbReference type="EMBL" id="SELH01000026">
    <property type="protein sequence ID" value="TWP26138.1"/>
    <property type="molecule type" value="Genomic_DNA"/>
</dbReference>
<name>A0A563D7B4_9FLAO</name>
<protein>
    <submittedName>
        <fullName evidence="1">Uncharacterized protein</fullName>
    </submittedName>
</protein>
<dbReference type="Proteomes" id="UP000319499">
    <property type="component" value="Unassembled WGS sequence"/>
</dbReference>
<gene>
    <name evidence="1" type="ORF">ETU09_10585</name>
</gene>
<evidence type="ECO:0000313" key="2">
    <source>
        <dbReference type="Proteomes" id="UP000319499"/>
    </source>
</evidence>
<comment type="caution">
    <text evidence="1">The sequence shown here is derived from an EMBL/GenBank/DDBJ whole genome shotgun (WGS) entry which is preliminary data.</text>
</comment>
<sequence>MKISLDEATQIYANYIFKQDIQKTRIKCILDVIYNDNYIFTDSPLNFNSKTGYNISGIWVNGYTGQIEKNLLIELKIPKKILL</sequence>
<dbReference type="RefSeq" id="WP_146293524.1">
    <property type="nucleotide sequence ID" value="NZ_SELH01000026.1"/>
</dbReference>
<organism evidence="1 2">
    <name type="scientific">Apibacter muscae</name>
    <dbReference type="NCBI Taxonomy" id="2509004"/>
    <lineage>
        <taxon>Bacteria</taxon>
        <taxon>Pseudomonadati</taxon>
        <taxon>Bacteroidota</taxon>
        <taxon>Flavobacteriia</taxon>
        <taxon>Flavobacteriales</taxon>
        <taxon>Weeksellaceae</taxon>
        <taxon>Apibacter</taxon>
    </lineage>
</organism>
<dbReference type="OrthoDB" id="1148890at2"/>
<proteinExistence type="predicted"/>
<keyword evidence="2" id="KW-1185">Reference proteome</keyword>
<reference evidence="1 2" key="1">
    <citation type="submission" date="2019-02" db="EMBL/GenBank/DDBJ databases">
        <title>Apibacter muscae sp. nov.: a novel member of the house fly microbiota.</title>
        <authorList>
            <person name="Park R."/>
        </authorList>
    </citation>
    <scope>NUCLEOTIDE SEQUENCE [LARGE SCALE GENOMIC DNA]</scope>
    <source>
        <strain evidence="1 2">AL1</strain>
    </source>
</reference>
<evidence type="ECO:0000313" key="1">
    <source>
        <dbReference type="EMBL" id="TWP26138.1"/>
    </source>
</evidence>
<accession>A0A563D7B4</accession>
<dbReference type="AlphaFoldDB" id="A0A563D7B4"/>